<protein>
    <submittedName>
        <fullName evidence="1">Uncharacterized protein</fullName>
    </submittedName>
</protein>
<reference evidence="1 2" key="1">
    <citation type="submission" date="2020-08" db="EMBL/GenBank/DDBJ databases">
        <title>Genome sequence of Pedobacter roseus KACC 11594T.</title>
        <authorList>
            <person name="Hyun D.-W."/>
            <person name="Bae J.-W."/>
        </authorList>
    </citation>
    <scope>NUCLEOTIDE SEQUENCE [LARGE SCALE GENOMIC DNA]</scope>
    <source>
        <strain evidence="1 2">KACC 11594</strain>
    </source>
</reference>
<sequence>MDTAFYLDKFQKAADQLDQKVLREKEIEVAVGEVMDSVFLKLYKKSWASPGEDPLTAASRIFFSIWVNDDIIEEQKIYYNIHAFKLRHLKGYAIQSRQFADVFRSRFKLFENQWSNVSVKFGPLTLMEGWVKLNQSNFQHDVLSLANSFLSIAHLVDETLLKFKK</sequence>
<dbReference type="EMBL" id="CP060723">
    <property type="protein sequence ID" value="QNN42368.1"/>
    <property type="molecule type" value="Genomic_DNA"/>
</dbReference>
<gene>
    <name evidence="1" type="ORF">H9L23_25385</name>
</gene>
<dbReference type="KEGG" id="proe:H9L23_25385"/>
<keyword evidence="2" id="KW-1185">Reference proteome</keyword>
<organism evidence="1 2">
    <name type="scientific">Pedobacter roseus</name>
    <dbReference type="NCBI Taxonomy" id="336820"/>
    <lineage>
        <taxon>Bacteria</taxon>
        <taxon>Pseudomonadati</taxon>
        <taxon>Bacteroidota</taxon>
        <taxon>Sphingobacteriia</taxon>
        <taxon>Sphingobacteriales</taxon>
        <taxon>Sphingobacteriaceae</taxon>
        <taxon>Pedobacter</taxon>
    </lineage>
</organism>
<dbReference type="RefSeq" id="WP_187592895.1">
    <property type="nucleotide sequence ID" value="NZ_CP060723.1"/>
</dbReference>
<evidence type="ECO:0000313" key="1">
    <source>
        <dbReference type="EMBL" id="QNN42368.1"/>
    </source>
</evidence>
<accession>A0A7G9QG93</accession>
<name>A0A7G9QG93_9SPHI</name>
<proteinExistence type="predicted"/>
<evidence type="ECO:0000313" key="2">
    <source>
        <dbReference type="Proteomes" id="UP000515806"/>
    </source>
</evidence>
<dbReference type="Proteomes" id="UP000515806">
    <property type="component" value="Chromosome"/>
</dbReference>
<dbReference type="AlphaFoldDB" id="A0A7G9QG93"/>